<accession>A0A016VHR8</accession>
<comment type="caution">
    <text evidence="1">The sequence shown here is derived from an EMBL/GenBank/DDBJ whole genome shotgun (WGS) entry which is preliminary data.</text>
</comment>
<dbReference type="EMBL" id="JARK01001345">
    <property type="protein sequence ID" value="EYC27144.1"/>
    <property type="molecule type" value="Genomic_DNA"/>
</dbReference>
<gene>
    <name evidence="1" type="primary">Acey_s0009.g547</name>
    <name evidence="1" type="ORF">Y032_0009g547</name>
</gene>
<dbReference type="Proteomes" id="UP000024635">
    <property type="component" value="Unassembled WGS sequence"/>
</dbReference>
<name>A0A016VHR8_9BILA</name>
<reference evidence="2" key="1">
    <citation type="journal article" date="2015" name="Nat. Genet.">
        <title>The genome and transcriptome of the zoonotic hookworm Ancylostoma ceylanicum identify infection-specific gene families.</title>
        <authorList>
            <person name="Schwarz E.M."/>
            <person name="Hu Y."/>
            <person name="Antoshechkin I."/>
            <person name="Miller M.M."/>
            <person name="Sternberg P.W."/>
            <person name="Aroian R.V."/>
        </authorList>
    </citation>
    <scope>NUCLEOTIDE SEQUENCE</scope>
    <source>
        <strain evidence="2">HY135</strain>
    </source>
</reference>
<protein>
    <submittedName>
        <fullName evidence="1">Uncharacterized protein</fullName>
    </submittedName>
</protein>
<organism evidence="1 2">
    <name type="scientific">Ancylostoma ceylanicum</name>
    <dbReference type="NCBI Taxonomy" id="53326"/>
    <lineage>
        <taxon>Eukaryota</taxon>
        <taxon>Metazoa</taxon>
        <taxon>Ecdysozoa</taxon>
        <taxon>Nematoda</taxon>
        <taxon>Chromadorea</taxon>
        <taxon>Rhabditida</taxon>
        <taxon>Rhabditina</taxon>
        <taxon>Rhabditomorpha</taxon>
        <taxon>Strongyloidea</taxon>
        <taxon>Ancylostomatidae</taxon>
        <taxon>Ancylostomatinae</taxon>
        <taxon>Ancylostoma</taxon>
    </lineage>
</organism>
<sequence>MPFFMYTLQWCRFESSLSAAAALLALGQAARSVKHLTHDLSGFFNEFDHLFTFLAVLRHEREQYKRKQAIKFTEDNGLIVGQLFDRTRCLPQCQQSRCRGQGTLETT</sequence>
<keyword evidence="2" id="KW-1185">Reference proteome</keyword>
<dbReference type="AlphaFoldDB" id="A0A016VHR8"/>
<evidence type="ECO:0000313" key="2">
    <source>
        <dbReference type="Proteomes" id="UP000024635"/>
    </source>
</evidence>
<evidence type="ECO:0000313" key="1">
    <source>
        <dbReference type="EMBL" id="EYC27144.1"/>
    </source>
</evidence>
<proteinExistence type="predicted"/>